<dbReference type="GO" id="GO:0016491">
    <property type="term" value="F:oxidoreductase activity"/>
    <property type="evidence" value="ECO:0007669"/>
    <property type="project" value="InterPro"/>
</dbReference>
<dbReference type="Pfam" id="PF00111">
    <property type="entry name" value="Fer2"/>
    <property type="match status" value="1"/>
</dbReference>
<dbReference type="Pfam" id="PF00970">
    <property type="entry name" value="FAD_binding_6"/>
    <property type="match status" value="1"/>
</dbReference>
<reference evidence="6" key="2">
    <citation type="submission" date="2009-09" db="EMBL/GenBank/DDBJ databases">
        <title>Complete sequence of chromosome of Candidatus Accumulibacter phosphatis clade IIA str. UW-1.</title>
        <authorList>
            <consortium name="US DOE Joint Genome Institute"/>
            <person name="Martin H.G."/>
            <person name="Ivanova N."/>
            <person name="Kunin V."/>
            <person name="Warnecke F."/>
            <person name="Barry K."/>
            <person name="He S."/>
            <person name="Salamov A."/>
            <person name="Szeto E."/>
            <person name="Dalin E."/>
            <person name="Pangilinan J.L."/>
            <person name="Lapidus A."/>
            <person name="Lowry S."/>
            <person name="Kyrpides N.C."/>
            <person name="McMahon K.D."/>
            <person name="Hugenholtz P."/>
        </authorList>
    </citation>
    <scope>NUCLEOTIDE SEQUENCE [LARGE SCALE GENOMIC DNA]</scope>
    <source>
        <strain evidence="6">UW-1</strain>
    </source>
</reference>
<proteinExistence type="predicted"/>
<dbReference type="STRING" id="522306.CAP2UW1_3606"/>
<evidence type="ECO:0000259" key="5">
    <source>
        <dbReference type="PROSITE" id="PS51384"/>
    </source>
</evidence>
<dbReference type="Gene3D" id="3.40.50.80">
    <property type="entry name" value="Nucleotide-binding domain of ferredoxin-NADP reductase (FNR) module"/>
    <property type="match status" value="1"/>
</dbReference>
<dbReference type="PANTHER" id="PTHR47354">
    <property type="entry name" value="NADH OXIDOREDUCTASE HCR"/>
    <property type="match status" value="1"/>
</dbReference>
<gene>
    <name evidence="6" type="ordered locus">CAP2UW1_3606</name>
</gene>
<dbReference type="InterPro" id="IPR008333">
    <property type="entry name" value="Cbr1-like_FAD-bd_dom"/>
</dbReference>
<dbReference type="CDD" id="cd00207">
    <property type="entry name" value="fer2"/>
    <property type="match status" value="1"/>
</dbReference>
<dbReference type="PRINTS" id="PR00371">
    <property type="entry name" value="FPNCR"/>
</dbReference>
<dbReference type="InterPro" id="IPR017938">
    <property type="entry name" value="Riboflavin_synthase-like_b-brl"/>
</dbReference>
<dbReference type="InterPro" id="IPR036010">
    <property type="entry name" value="2Fe-2S_ferredoxin-like_sf"/>
</dbReference>
<dbReference type="HOGENOM" id="CLU_003827_7_0_4"/>
<organism evidence="6">
    <name type="scientific">Accumulibacter regalis</name>
    <dbReference type="NCBI Taxonomy" id="522306"/>
    <lineage>
        <taxon>Bacteria</taxon>
        <taxon>Pseudomonadati</taxon>
        <taxon>Pseudomonadota</taxon>
        <taxon>Betaproteobacteria</taxon>
        <taxon>Candidatus Accumulibacter</taxon>
    </lineage>
</organism>
<evidence type="ECO:0000256" key="2">
    <source>
        <dbReference type="ARBA" id="ARBA00022714"/>
    </source>
</evidence>
<dbReference type="GO" id="GO:0051537">
    <property type="term" value="F:2 iron, 2 sulfur cluster binding"/>
    <property type="evidence" value="ECO:0007669"/>
    <property type="project" value="UniProtKB-KW"/>
</dbReference>
<dbReference type="InterPro" id="IPR050415">
    <property type="entry name" value="MRET"/>
</dbReference>
<evidence type="ECO:0000256" key="1">
    <source>
        <dbReference type="ARBA" id="ARBA00001974"/>
    </source>
</evidence>
<dbReference type="OrthoDB" id="9806195at2"/>
<sequence length="357" mass="39540">MSFQVSIQPSRHSFQAEPDETILEAALRQGLSLPYGCRDGVCGSCRGKVLTGEFEHGKAQLEVLSDADRRAGFALFCCAQARSDLCIESREARSLADIPVRTLPARVHKLTRAAPDVMIVELKLPANERLRFLAGQYVDILLKEGRRRAFSLANAPHDDAVLQLHVRHVPGGQFTGHVFNTMKERDIVRLRGPQGSFFQREDSTKPMLLVAGGTGFAPIKAIVEHAIAEESQRPMHVYWGGRGRADLYLLKLAQQWPLLHANIRFTPVLSDLPTEAQWDGRTGLVHHVALADHTDLSDYQAYVCGSPAMVAAARQDFLARCDLPADEFFADSFDFAADTLDAIDAPTHLNTRLDPHE</sequence>
<dbReference type="KEGG" id="app:CAP2UW1_3606"/>
<dbReference type="Pfam" id="PF00175">
    <property type="entry name" value="NAD_binding_1"/>
    <property type="match status" value="1"/>
</dbReference>
<keyword evidence="2" id="KW-0408">Iron</keyword>
<dbReference type="InterPro" id="IPR001433">
    <property type="entry name" value="OxRdtase_FAD/NAD-bd"/>
</dbReference>
<evidence type="ECO:0000313" key="6">
    <source>
        <dbReference type="EMBL" id="ACV36863.1"/>
    </source>
</evidence>
<evidence type="ECO:0000256" key="3">
    <source>
        <dbReference type="ARBA" id="ARBA00034078"/>
    </source>
</evidence>
<dbReference type="PANTHER" id="PTHR47354:SF5">
    <property type="entry name" value="PROTEIN RFBI"/>
    <property type="match status" value="1"/>
</dbReference>
<dbReference type="PROSITE" id="PS00197">
    <property type="entry name" value="2FE2S_FER_1"/>
    <property type="match status" value="1"/>
</dbReference>
<evidence type="ECO:0000259" key="4">
    <source>
        <dbReference type="PROSITE" id="PS51085"/>
    </source>
</evidence>
<keyword evidence="2" id="KW-0411">Iron-sulfur</keyword>
<keyword evidence="2" id="KW-0001">2Fe-2S</keyword>
<dbReference type="InterPro" id="IPR001709">
    <property type="entry name" value="Flavoprot_Pyr_Nucl_cyt_Rdtase"/>
</dbReference>
<protein>
    <submittedName>
        <fullName evidence="6">Oxidoreductase FAD/NAD(P)-binding domain protein</fullName>
    </submittedName>
</protein>
<dbReference type="InterPro" id="IPR039261">
    <property type="entry name" value="FNR_nucleotide-bd"/>
</dbReference>
<dbReference type="eggNOG" id="COG1018">
    <property type="taxonomic scope" value="Bacteria"/>
</dbReference>
<dbReference type="Gene3D" id="3.10.20.30">
    <property type="match status" value="1"/>
</dbReference>
<dbReference type="AlphaFoldDB" id="C7RK22"/>
<dbReference type="EMBL" id="CP001715">
    <property type="protein sequence ID" value="ACV36863.1"/>
    <property type="molecule type" value="Genomic_DNA"/>
</dbReference>
<dbReference type="CDD" id="cd06189">
    <property type="entry name" value="flavin_oxioreductase"/>
    <property type="match status" value="1"/>
</dbReference>
<comment type="cofactor">
    <cofactor evidence="3">
        <name>[2Fe-2S] cluster</name>
        <dbReference type="ChEBI" id="CHEBI:190135"/>
    </cofactor>
</comment>
<keyword evidence="2" id="KW-0479">Metal-binding</keyword>
<feature type="domain" description="FAD-binding FR-type" evidence="5">
    <location>
        <begin position="100"/>
        <end position="200"/>
    </location>
</feature>
<dbReference type="InterPro" id="IPR001041">
    <property type="entry name" value="2Fe-2S_ferredoxin-type"/>
</dbReference>
<dbReference type="Gene3D" id="2.40.30.10">
    <property type="entry name" value="Translation factors"/>
    <property type="match status" value="1"/>
</dbReference>
<name>C7RK22_ACCRE</name>
<dbReference type="PRINTS" id="PR00410">
    <property type="entry name" value="PHEHYDRXLASE"/>
</dbReference>
<feature type="domain" description="2Fe-2S ferredoxin-type" evidence="4">
    <location>
        <begin position="3"/>
        <end position="93"/>
    </location>
</feature>
<dbReference type="PROSITE" id="PS51085">
    <property type="entry name" value="2FE2S_FER_2"/>
    <property type="match status" value="1"/>
</dbReference>
<dbReference type="InterPro" id="IPR017927">
    <property type="entry name" value="FAD-bd_FR_type"/>
</dbReference>
<dbReference type="SUPFAM" id="SSF63380">
    <property type="entry name" value="Riboflavin synthase domain-like"/>
    <property type="match status" value="1"/>
</dbReference>
<dbReference type="PROSITE" id="PS51384">
    <property type="entry name" value="FAD_FR"/>
    <property type="match status" value="1"/>
</dbReference>
<comment type="cofactor">
    <cofactor evidence="1">
        <name>FAD</name>
        <dbReference type="ChEBI" id="CHEBI:57692"/>
    </cofactor>
</comment>
<reference evidence="6" key="1">
    <citation type="submission" date="2009-08" db="EMBL/GenBank/DDBJ databases">
        <authorList>
            <consortium name="US DOE Joint Genome Institute"/>
            <person name="Lucas S."/>
            <person name="Copeland A."/>
            <person name="Lapidus A."/>
            <person name="Glavina del Rio T."/>
            <person name="Dalin E."/>
            <person name="Tice H."/>
            <person name="Bruce D."/>
            <person name="Barry K."/>
            <person name="Pitluck S."/>
            <person name="Lowry S."/>
            <person name="Larimer F."/>
            <person name="Land M."/>
            <person name="Hauser L."/>
            <person name="Kyrpides N."/>
            <person name="Ivanova N."/>
            <person name="McMahon K.D."/>
            <person name="Hugenholtz P."/>
        </authorList>
    </citation>
    <scope>NUCLEOTIDE SEQUENCE</scope>
    <source>
        <strain evidence="6">UW-1</strain>
    </source>
</reference>
<dbReference type="SUPFAM" id="SSF52343">
    <property type="entry name" value="Ferredoxin reductase-like, C-terminal NADP-linked domain"/>
    <property type="match status" value="1"/>
</dbReference>
<dbReference type="eggNOG" id="COG0543">
    <property type="taxonomic scope" value="Bacteria"/>
</dbReference>
<dbReference type="InterPro" id="IPR006058">
    <property type="entry name" value="2Fe2S_fd_BS"/>
</dbReference>
<accession>C7RK22</accession>
<dbReference type="InterPro" id="IPR012675">
    <property type="entry name" value="Beta-grasp_dom_sf"/>
</dbReference>
<dbReference type="SUPFAM" id="SSF54292">
    <property type="entry name" value="2Fe-2S ferredoxin-like"/>
    <property type="match status" value="1"/>
</dbReference>